<evidence type="ECO:0000313" key="3">
    <source>
        <dbReference type="Proteomes" id="UP001420932"/>
    </source>
</evidence>
<feature type="region of interest" description="Disordered" evidence="1">
    <location>
        <begin position="1"/>
        <end position="20"/>
    </location>
</feature>
<dbReference type="AlphaFoldDB" id="A0AAP0KWQ5"/>
<accession>A0AAP0KWQ5</accession>
<keyword evidence="3" id="KW-1185">Reference proteome</keyword>
<dbReference type="Proteomes" id="UP001420932">
    <property type="component" value="Unassembled WGS sequence"/>
</dbReference>
<evidence type="ECO:0000256" key="1">
    <source>
        <dbReference type="SAM" id="MobiDB-lite"/>
    </source>
</evidence>
<organism evidence="2 3">
    <name type="scientific">Stephania yunnanensis</name>
    <dbReference type="NCBI Taxonomy" id="152371"/>
    <lineage>
        <taxon>Eukaryota</taxon>
        <taxon>Viridiplantae</taxon>
        <taxon>Streptophyta</taxon>
        <taxon>Embryophyta</taxon>
        <taxon>Tracheophyta</taxon>
        <taxon>Spermatophyta</taxon>
        <taxon>Magnoliopsida</taxon>
        <taxon>Ranunculales</taxon>
        <taxon>Menispermaceae</taxon>
        <taxon>Menispermoideae</taxon>
        <taxon>Cissampelideae</taxon>
        <taxon>Stephania</taxon>
    </lineage>
</organism>
<gene>
    <name evidence="2" type="ORF">Syun_005946</name>
</gene>
<dbReference type="EMBL" id="JBBNAF010000003">
    <property type="protein sequence ID" value="KAK9159605.1"/>
    <property type="molecule type" value="Genomic_DNA"/>
</dbReference>
<evidence type="ECO:0000313" key="2">
    <source>
        <dbReference type="EMBL" id="KAK9159605.1"/>
    </source>
</evidence>
<comment type="caution">
    <text evidence="2">The sequence shown here is derived from an EMBL/GenBank/DDBJ whole genome shotgun (WGS) entry which is preliminary data.</text>
</comment>
<sequence>MAPIPLLPSPSQVPTDPHHPIHLQFFSDGLPLDYDRKANLDHHGGRPHSHLRRHLPRLRPLRLTVAPAPEGALHRALLLRKPLCSSSQPIQAAVRR</sequence>
<proteinExistence type="predicted"/>
<name>A0AAP0KWQ5_9MAGN</name>
<protein>
    <submittedName>
        <fullName evidence="2">Uncharacterized protein</fullName>
    </submittedName>
</protein>
<reference evidence="2 3" key="1">
    <citation type="submission" date="2024-01" db="EMBL/GenBank/DDBJ databases">
        <title>Genome assemblies of Stephania.</title>
        <authorList>
            <person name="Yang L."/>
        </authorList>
    </citation>
    <scope>NUCLEOTIDE SEQUENCE [LARGE SCALE GENOMIC DNA]</scope>
    <source>
        <strain evidence="2">YNDBR</strain>
        <tissue evidence="2">Leaf</tissue>
    </source>
</reference>